<evidence type="ECO:0000313" key="4">
    <source>
        <dbReference type="Proteomes" id="UP000471753"/>
    </source>
</evidence>
<organism evidence="3 4">
    <name type="scientific">Rhizobium phaseoli</name>
    <dbReference type="NCBI Taxonomy" id="396"/>
    <lineage>
        <taxon>Bacteria</taxon>
        <taxon>Pseudomonadati</taxon>
        <taxon>Pseudomonadota</taxon>
        <taxon>Alphaproteobacteria</taxon>
        <taxon>Hyphomicrobiales</taxon>
        <taxon>Rhizobiaceae</taxon>
        <taxon>Rhizobium/Agrobacterium group</taxon>
        <taxon>Rhizobium</taxon>
    </lineage>
</organism>
<dbReference type="PANTHER" id="PTHR42928:SF5">
    <property type="entry name" value="BLR1237 PROTEIN"/>
    <property type="match status" value="1"/>
</dbReference>
<comment type="similarity">
    <text evidence="1">Belongs to the UPF0065 (bug) family.</text>
</comment>
<accession>A0A7K3UMT1</accession>
<comment type="caution">
    <text evidence="3">The sequence shown here is derived from an EMBL/GenBank/DDBJ whole genome shotgun (WGS) entry which is preliminary data.</text>
</comment>
<dbReference type="InterPro" id="IPR006311">
    <property type="entry name" value="TAT_signal"/>
</dbReference>
<dbReference type="PROSITE" id="PS51318">
    <property type="entry name" value="TAT"/>
    <property type="match status" value="1"/>
</dbReference>
<dbReference type="EMBL" id="WUFT01000090">
    <property type="protein sequence ID" value="NEJ74990.1"/>
    <property type="molecule type" value="Genomic_DNA"/>
</dbReference>
<dbReference type="PANTHER" id="PTHR42928">
    <property type="entry name" value="TRICARBOXYLATE-BINDING PROTEIN"/>
    <property type="match status" value="1"/>
</dbReference>
<gene>
    <name evidence="3" type="ORF">GR197_31520</name>
</gene>
<sequence>MIDSLSRRRALSFGASAALAAAAGLPARAFAQGAVAAWPGSRPLRIVVAYPAGGVSDVVARALADRLSTQLGSPVIVENKAGAGGAIAMDMVAKSPADGYTLYVFTIANTINASLYGRLGYDPQKDFEPIGLIAKIPN</sequence>
<dbReference type="InterPro" id="IPR005064">
    <property type="entry name" value="BUG"/>
</dbReference>
<feature type="non-terminal residue" evidence="3">
    <location>
        <position position="138"/>
    </location>
</feature>
<dbReference type="Gene3D" id="3.40.190.150">
    <property type="entry name" value="Bordetella uptake gene, domain 1"/>
    <property type="match status" value="1"/>
</dbReference>
<proteinExistence type="inferred from homology"/>
<evidence type="ECO:0000256" key="2">
    <source>
        <dbReference type="SAM" id="SignalP"/>
    </source>
</evidence>
<dbReference type="Proteomes" id="UP000471753">
    <property type="component" value="Unassembled WGS sequence"/>
</dbReference>
<reference evidence="3 4" key="1">
    <citation type="submission" date="2019-12" db="EMBL/GenBank/DDBJ databases">
        <title>Rhizobium genotypes associated with high levels of biological nitrogen fixation by grain legumes in a temperate-maritime cropping system.</title>
        <authorList>
            <person name="Maluk M."/>
            <person name="Francesc Ferrando Molina F."/>
            <person name="Lopez Del Egido L."/>
            <person name="Lafos M."/>
            <person name="Langarica-Fuentes A."/>
            <person name="Gebre Yohannes G."/>
            <person name="Young M.W."/>
            <person name="Martin P."/>
            <person name="Gantlett R."/>
            <person name="Kenicer G."/>
            <person name="Hawes C."/>
            <person name="Begg G.S."/>
            <person name="Quilliam R.S."/>
            <person name="Squire G.R."/>
            <person name="Poole P.S."/>
            <person name="Young P.W."/>
            <person name="Iannetta P.M."/>
            <person name="James E.K."/>
        </authorList>
    </citation>
    <scope>NUCLEOTIDE SEQUENCE [LARGE SCALE GENOMIC DNA]</scope>
    <source>
        <strain evidence="3 4">JHI366</strain>
    </source>
</reference>
<evidence type="ECO:0000256" key="1">
    <source>
        <dbReference type="ARBA" id="ARBA00006987"/>
    </source>
</evidence>
<protein>
    <submittedName>
        <fullName evidence="3">Tripartite tricarboxylate transporter substrate binding protein</fullName>
    </submittedName>
</protein>
<feature type="signal peptide" evidence="2">
    <location>
        <begin position="1"/>
        <end position="31"/>
    </location>
</feature>
<name>A0A7K3UMT1_9HYPH</name>
<keyword evidence="2" id="KW-0732">Signal</keyword>
<evidence type="ECO:0000313" key="3">
    <source>
        <dbReference type="EMBL" id="NEJ74990.1"/>
    </source>
</evidence>
<dbReference type="InterPro" id="IPR042100">
    <property type="entry name" value="Bug_dom1"/>
</dbReference>
<feature type="chain" id="PRO_5029668890" evidence="2">
    <location>
        <begin position="32"/>
        <end position="138"/>
    </location>
</feature>
<dbReference type="AlphaFoldDB" id="A0A7K3UMT1"/>
<dbReference type="Pfam" id="PF03401">
    <property type="entry name" value="TctC"/>
    <property type="match status" value="1"/>
</dbReference>